<feature type="transmembrane region" description="Helical" evidence="1">
    <location>
        <begin position="77"/>
        <end position="97"/>
    </location>
</feature>
<dbReference type="Proteomes" id="UP000030634">
    <property type="component" value="Chromosome"/>
</dbReference>
<evidence type="ECO:0000256" key="1">
    <source>
        <dbReference type="SAM" id="Phobius"/>
    </source>
</evidence>
<dbReference type="RefSeq" id="WP_039681601.1">
    <property type="nucleotide sequence ID" value="NZ_CP010028.1"/>
</dbReference>
<protein>
    <recommendedName>
        <fullName evidence="2">DUF4126 domain-containing protein</fullName>
    </recommendedName>
</protein>
<dbReference type="Pfam" id="PF13548">
    <property type="entry name" value="DUF4126"/>
    <property type="match status" value="1"/>
</dbReference>
<dbReference type="KEGG" id="dsw:QR90_00655"/>
<dbReference type="EMBL" id="CP010028">
    <property type="protein sequence ID" value="AIZ43965.1"/>
    <property type="molecule type" value="Genomic_DNA"/>
</dbReference>
<evidence type="ECO:0000313" key="4">
    <source>
        <dbReference type="Proteomes" id="UP000030634"/>
    </source>
</evidence>
<gene>
    <name evidence="3" type="ORF">QR90_00655</name>
</gene>
<feature type="transmembrane region" description="Helical" evidence="1">
    <location>
        <begin position="148"/>
        <end position="176"/>
    </location>
</feature>
<evidence type="ECO:0000259" key="2">
    <source>
        <dbReference type="Pfam" id="PF13548"/>
    </source>
</evidence>
<organism evidence="3 4">
    <name type="scientific">Deinococcus radiopugnans</name>
    <dbReference type="NCBI Taxonomy" id="57497"/>
    <lineage>
        <taxon>Bacteria</taxon>
        <taxon>Thermotogati</taxon>
        <taxon>Deinococcota</taxon>
        <taxon>Deinococci</taxon>
        <taxon>Deinococcales</taxon>
        <taxon>Deinococcaceae</taxon>
        <taxon>Deinococcus</taxon>
    </lineage>
</organism>
<dbReference type="STRING" id="1182571.QR90_00655"/>
<keyword evidence="1" id="KW-0812">Transmembrane</keyword>
<dbReference type="InterPro" id="IPR025196">
    <property type="entry name" value="DUF4126"/>
</dbReference>
<accession>A0A0A7KCY7</accession>
<reference evidence="4" key="1">
    <citation type="submission" date="2014-11" db="EMBL/GenBank/DDBJ databases">
        <title>Hymenobacter sp. DG25B genome submission.</title>
        <authorList>
            <person name="Jung H.-Y."/>
            <person name="Kim M.K."/>
            <person name="Srinivasan S."/>
            <person name="Lim S."/>
        </authorList>
    </citation>
    <scope>NUCLEOTIDE SEQUENCE [LARGE SCALE GENOMIC DNA]</scope>
    <source>
        <strain evidence="4">DY59</strain>
    </source>
</reference>
<keyword evidence="1" id="KW-0472">Membrane</keyword>
<sequence length="186" mass="18950">MELLSGLLSSLGLSGAAGLNAYVPLLVVGLLSRLGVLHLNEPFGLLGNPWVLLAVGVIGLMDFVGDKIPGIDTALHLVGGLINTVAGAVLFAAQTGVADVPPALSLALGVIVAGGVHATRTAVRPVATVTTGGLGNPLVSTLEDGTSLLLSLLAVFVPLLAVLLLAAVVFVGYRLWTRRRGRRRAL</sequence>
<dbReference type="HOGENOM" id="CLU_086377_1_1_0"/>
<proteinExistence type="predicted"/>
<feature type="domain" description="DUF4126" evidence="2">
    <location>
        <begin position="7"/>
        <end position="177"/>
    </location>
</feature>
<keyword evidence="1" id="KW-1133">Transmembrane helix</keyword>
<dbReference type="AlphaFoldDB" id="A0A0A7KCY7"/>
<evidence type="ECO:0000313" key="3">
    <source>
        <dbReference type="EMBL" id="AIZ43965.1"/>
    </source>
</evidence>
<feature type="transmembrane region" description="Helical" evidence="1">
    <location>
        <begin position="45"/>
        <end position="65"/>
    </location>
</feature>
<name>A0A0A7KCY7_9DEIO</name>